<evidence type="ECO:0000259" key="2">
    <source>
        <dbReference type="Pfam" id="PF07883"/>
    </source>
</evidence>
<feature type="region of interest" description="Disordered" evidence="1">
    <location>
        <begin position="1"/>
        <end position="37"/>
    </location>
</feature>
<proteinExistence type="predicted"/>
<dbReference type="EMBL" id="BAAARB010000013">
    <property type="protein sequence ID" value="GAA2384116.1"/>
    <property type="molecule type" value="Genomic_DNA"/>
</dbReference>
<dbReference type="RefSeq" id="WP_222110945.1">
    <property type="nucleotide sequence ID" value="NZ_BAAARB010000013.1"/>
</dbReference>
<gene>
    <name evidence="3" type="ORF">GCM10009855_25450</name>
</gene>
<name>A0ABN3HMW5_9ACTN</name>
<dbReference type="InterPro" id="IPR011051">
    <property type="entry name" value="RmlC_Cupin_sf"/>
</dbReference>
<evidence type="ECO:0000313" key="3">
    <source>
        <dbReference type="EMBL" id="GAA2384116.1"/>
    </source>
</evidence>
<dbReference type="Pfam" id="PF07883">
    <property type="entry name" value="Cupin_2"/>
    <property type="match status" value="1"/>
</dbReference>
<accession>A0ABN3HMW5</accession>
<dbReference type="Gene3D" id="2.60.120.10">
    <property type="entry name" value="Jelly Rolls"/>
    <property type="match status" value="1"/>
</dbReference>
<reference evidence="3 4" key="1">
    <citation type="journal article" date="2019" name="Int. J. Syst. Evol. Microbiol.">
        <title>The Global Catalogue of Microorganisms (GCM) 10K type strain sequencing project: providing services to taxonomists for standard genome sequencing and annotation.</title>
        <authorList>
            <consortium name="The Broad Institute Genomics Platform"/>
            <consortium name="The Broad Institute Genome Sequencing Center for Infectious Disease"/>
            <person name="Wu L."/>
            <person name="Ma J."/>
        </authorList>
    </citation>
    <scope>NUCLEOTIDE SEQUENCE [LARGE SCALE GENOMIC DNA]</scope>
    <source>
        <strain evidence="3 4">JCM 16227</strain>
    </source>
</reference>
<sequence length="119" mass="12417">MSSSETAGRETAAAPFTYLTGLNAPNTGDTGSKPAVKRIHRSDTETVVRLSFREGQEMPDHLAAHPIVVLGQSGAVDFTVAGATVRLEPGTAIRVDARVTHSLHAVTDGAVTLVMIHGS</sequence>
<dbReference type="InterPro" id="IPR013096">
    <property type="entry name" value="Cupin_2"/>
</dbReference>
<organism evidence="3 4">
    <name type="scientific">Gordonia cholesterolivorans</name>
    <dbReference type="NCBI Taxonomy" id="559625"/>
    <lineage>
        <taxon>Bacteria</taxon>
        <taxon>Bacillati</taxon>
        <taxon>Actinomycetota</taxon>
        <taxon>Actinomycetes</taxon>
        <taxon>Mycobacteriales</taxon>
        <taxon>Gordoniaceae</taxon>
        <taxon>Gordonia</taxon>
    </lineage>
</organism>
<evidence type="ECO:0000256" key="1">
    <source>
        <dbReference type="SAM" id="MobiDB-lite"/>
    </source>
</evidence>
<dbReference type="Proteomes" id="UP001501170">
    <property type="component" value="Unassembled WGS sequence"/>
</dbReference>
<dbReference type="CDD" id="cd02230">
    <property type="entry name" value="cupin_HP0902-like"/>
    <property type="match status" value="1"/>
</dbReference>
<comment type="caution">
    <text evidence="3">The sequence shown here is derived from an EMBL/GenBank/DDBJ whole genome shotgun (WGS) entry which is preliminary data.</text>
</comment>
<protein>
    <recommendedName>
        <fullName evidence="2">Cupin type-2 domain-containing protein</fullName>
    </recommendedName>
</protein>
<keyword evidence="4" id="KW-1185">Reference proteome</keyword>
<feature type="domain" description="Cupin type-2" evidence="2">
    <location>
        <begin position="52"/>
        <end position="116"/>
    </location>
</feature>
<dbReference type="SUPFAM" id="SSF51182">
    <property type="entry name" value="RmlC-like cupins"/>
    <property type="match status" value="1"/>
</dbReference>
<evidence type="ECO:0000313" key="4">
    <source>
        <dbReference type="Proteomes" id="UP001501170"/>
    </source>
</evidence>
<dbReference type="InterPro" id="IPR014710">
    <property type="entry name" value="RmlC-like_jellyroll"/>
</dbReference>